<feature type="domain" description="Retrotransposon gag" evidence="2">
    <location>
        <begin position="396"/>
        <end position="474"/>
    </location>
</feature>
<gene>
    <name evidence="3" type="ORF">TBRA_LOCUS5912</name>
</gene>
<feature type="region of interest" description="Disordered" evidence="1">
    <location>
        <begin position="185"/>
        <end position="333"/>
    </location>
</feature>
<dbReference type="OrthoDB" id="7700154at2759"/>
<protein>
    <recommendedName>
        <fullName evidence="2">Retrotransposon gag domain-containing protein</fullName>
    </recommendedName>
</protein>
<organism evidence="3 4">
    <name type="scientific">Trichogramma brassicae</name>
    <dbReference type="NCBI Taxonomy" id="86971"/>
    <lineage>
        <taxon>Eukaryota</taxon>
        <taxon>Metazoa</taxon>
        <taxon>Ecdysozoa</taxon>
        <taxon>Arthropoda</taxon>
        <taxon>Hexapoda</taxon>
        <taxon>Insecta</taxon>
        <taxon>Pterygota</taxon>
        <taxon>Neoptera</taxon>
        <taxon>Endopterygota</taxon>
        <taxon>Hymenoptera</taxon>
        <taxon>Apocrita</taxon>
        <taxon>Proctotrupomorpha</taxon>
        <taxon>Chalcidoidea</taxon>
        <taxon>Trichogrammatidae</taxon>
        <taxon>Trichogramma</taxon>
    </lineage>
</organism>
<dbReference type="Pfam" id="PF03732">
    <property type="entry name" value="Retrotrans_gag"/>
    <property type="match status" value="1"/>
</dbReference>
<reference evidence="3 4" key="1">
    <citation type="submission" date="2020-02" db="EMBL/GenBank/DDBJ databases">
        <authorList>
            <person name="Ferguson B K."/>
        </authorList>
    </citation>
    <scope>NUCLEOTIDE SEQUENCE [LARGE SCALE GENOMIC DNA]</scope>
</reference>
<feature type="compositionally biased region" description="Polar residues" evidence="1">
    <location>
        <begin position="227"/>
        <end position="236"/>
    </location>
</feature>
<feature type="compositionally biased region" description="Basic and acidic residues" evidence="1">
    <location>
        <begin position="300"/>
        <end position="314"/>
    </location>
</feature>
<evidence type="ECO:0000259" key="2">
    <source>
        <dbReference type="Pfam" id="PF03732"/>
    </source>
</evidence>
<accession>A0A6H5IB59</accession>
<evidence type="ECO:0000256" key="1">
    <source>
        <dbReference type="SAM" id="MobiDB-lite"/>
    </source>
</evidence>
<feature type="region of interest" description="Disordered" evidence="1">
    <location>
        <begin position="130"/>
        <end position="160"/>
    </location>
</feature>
<evidence type="ECO:0000313" key="3">
    <source>
        <dbReference type="EMBL" id="CAB0034014.1"/>
    </source>
</evidence>
<feature type="region of interest" description="Disordered" evidence="1">
    <location>
        <begin position="513"/>
        <end position="532"/>
    </location>
</feature>
<dbReference type="InterPro" id="IPR005162">
    <property type="entry name" value="Retrotrans_gag_dom"/>
</dbReference>
<proteinExistence type="predicted"/>
<evidence type="ECO:0000313" key="4">
    <source>
        <dbReference type="Proteomes" id="UP000479190"/>
    </source>
</evidence>
<dbReference type="Proteomes" id="UP000479190">
    <property type="component" value="Unassembled WGS sequence"/>
</dbReference>
<feature type="compositionally biased region" description="Polar residues" evidence="1">
    <location>
        <begin position="272"/>
        <end position="281"/>
    </location>
</feature>
<sequence>MERLNFLFLNTFPPLFWTRQNRLLTQWNGAFDKPRYRVNRVIRTRVIRGTPVYKFSALYFALINKPLTINLAKCFLSCKAAFKRLKHRIRRLFQPEHEQNIDEKVHQGHCDILLRNVSTKHLIEPNAIKSSKHTDKVRAPSTWTPMKPCKTPRVKSQPENMTATHGWNPAMHTLNRTDHTTSAITESREEEVMGSHALPMQPATRRRVSTTHRPSSSVGHRHDDADVNNSMQTDRTAASHRAVFKPRTYAYNKVPSSSTTPFELYSRDTRSQRLPSTNRSRAQPLRRVINYPDVDETDRDESRVPVRISSRDSRNQPSTFEPKLGNRSSLHHKGHFVSGKASAVKLLKSWGLKFSGEDKQEDAEDFLDQLNKCVDGAGLAVADILSALPCIFSKRAARWHGTVADRVNSWSEFEAEFRNQFIGEYDYWDLMTDLQGRTQGRGERITPFLSCFRYIVSRFSEPPSERELLTIAYRNLLPEYRHAMADKSINNFEQLEKLGRSWERKKDIDNRYAPPVPAENMRVPGGAHNAHF</sequence>
<keyword evidence="4" id="KW-1185">Reference proteome</keyword>
<name>A0A6H5IB59_9HYME</name>
<dbReference type="EMBL" id="CADCXV010000730">
    <property type="protein sequence ID" value="CAB0034014.1"/>
    <property type="molecule type" value="Genomic_DNA"/>
</dbReference>
<dbReference type="AlphaFoldDB" id="A0A6H5IB59"/>